<proteinExistence type="predicted"/>
<keyword evidence="2" id="KW-1185">Reference proteome</keyword>
<dbReference type="EMBL" id="PENI01000028">
    <property type="protein sequence ID" value="RMB81713.1"/>
    <property type="molecule type" value="Genomic_DNA"/>
</dbReference>
<evidence type="ECO:0000313" key="2">
    <source>
        <dbReference type="Proteomes" id="UP000270471"/>
    </source>
</evidence>
<protein>
    <submittedName>
        <fullName evidence="1">Uncharacterized protein</fullName>
    </submittedName>
</protein>
<organism evidence="1 2">
    <name type="scientific">Streptomyces shenzhenensis</name>
    <dbReference type="NCBI Taxonomy" id="943815"/>
    <lineage>
        <taxon>Bacteria</taxon>
        <taxon>Bacillati</taxon>
        <taxon>Actinomycetota</taxon>
        <taxon>Actinomycetes</taxon>
        <taxon>Kitasatosporales</taxon>
        <taxon>Streptomycetaceae</taxon>
        <taxon>Streptomyces</taxon>
    </lineage>
</organism>
<dbReference type="Proteomes" id="UP000270471">
    <property type="component" value="Unassembled WGS sequence"/>
</dbReference>
<gene>
    <name evidence="1" type="ORF">CTZ28_33205</name>
</gene>
<evidence type="ECO:0000313" key="1">
    <source>
        <dbReference type="EMBL" id="RMB81713.1"/>
    </source>
</evidence>
<accession>A0A3M0I4Q9</accession>
<reference evidence="1 2" key="1">
    <citation type="submission" date="2017-11" db="EMBL/GenBank/DDBJ databases">
        <title>Draft genome of actinobacteria isolated from guarana (Paullinia cupana (Mart.) Ducke.</title>
        <authorList>
            <person name="Siqueira K.A."/>
            <person name="Liotti R.G."/>
            <person name="Mendes T.A.O."/>
            <person name="Soares M.A."/>
        </authorList>
    </citation>
    <scope>NUCLEOTIDE SEQUENCE [LARGE SCALE GENOMIC DNA]</scope>
    <source>
        <strain evidence="1 2">193</strain>
    </source>
</reference>
<sequence length="77" mass="7695">MRAVLLFPGNEAYIVKADVRFPGVRPALRGVICQHGGAGGELPALPDSAGVAGWRTGPAAALGTQVSARPAVGESSA</sequence>
<dbReference type="AlphaFoldDB" id="A0A3M0I4Q9"/>
<name>A0A3M0I4Q9_9ACTN</name>
<comment type="caution">
    <text evidence="1">The sequence shown here is derived from an EMBL/GenBank/DDBJ whole genome shotgun (WGS) entry which is preliminary data.</text>
</comment>